<dbReference type="PANTHER" id="PTHR10338">
    <property type="entry name" value="INTER-ALPHA-TRYPSIN INHIBITOR HEAVY CHAIN FAMILY MEMBER"/>
    <property type="match status" value="1"/>
</dbReference>
<dbReference type="GeneTree" id="ENSGT00940000154554"/>
<name>A0A8C0H0K9_CHEAB</name>
<reference evidence="2" key="2">
    <citation type="submission" date="2025-09" db="UniProtKB">
        <authorList>
            <consortium name="Ensembl"/>
        </authorList>
    </citation>
    <scope>IDENTIFICATION</scope>
</reference>
<reference evidence="2" key="1">
    <citation type="submission" date="2025-08" db="UniProtKB">
        <authorList>
            <consortium name="Ensembl"/>
        </authorList>
    </citation>
    <scope>IDENTIFICATION</scope>
</reference>
<protein>
    <recommendedName>
        <fullName evidence="1">Inter-alpha-trypsin inhibitor heavy chain C-terminal domain-containing protein</fullName>
    </recommendedName>
</protein>
<dbReference type="InterPro" id="IPR010600">
    <property type="entry name" value="ITI_HC_C"/>
</dbReference>
<dbReference type="GO" id="GO:0004867">
    <property type="term" value="F:serine-type endopeptidase inhibitor activity"/>
    <property type="evidence" value="ECO:0007669"/>
    <property type="project" value="InterPro"/>
</dbReference>
<dbReference type="Proteomes" id="UP000694404">
    <property type="component" value="Unplaced"/>
</dbReference>
<dbReference type="AlphaFoldDB" id="A0A8C0H0K9"/>
<keyword evidence="3" id="KW-1185">Reference proteome</keyword>
<sequence>TLHCTAVTSLPSCFCKSIKLRHCNVFAVDGDPHFLIEVPQKKDHLCFNINLNPGVMLNLVKDPDAGITVNGQLVGKKKVRNNAQIQKTYIGKLGIVNTQMDLKIEITTEKITLQNGRKTATFTWLDTITLQQEGLTMEINREKNLVLSFGDDATFIVVLHRVLYTLDSCKVSEHTHGLLGQFFQHIDFEVFDIRPGSDPKKPHAIMIVKNNKLTVTRISEKDYGKDPSHGTIVPCWFIHNNGTGLIDGAHTDYIVSNLFSTPFIN</sequence>
<dbReference type="PANTHER" id="PTHR10338:SF115">
    <property type="entry name" value="INTER-ALPHA-TRYPSIN INHIBITOR HEAVY CHAIN H3"/>
    <property type="match status" value="1"/>
</dbReference>
<organism evidence="2 3">
    <name type="scientific">Chelonoidis abingdonii</name>
    <name type="common">Abingdon island giant tortoise</name>
    <name type="synonym">Testudo abingdonii</name>
    <dbReference type="NCBI Taxonomy" id="106734"/>
    <lineage>
        <taxon>Eukaryota</taxon>
        <taxon>Metazoa</taxon>
        <taxon>Chordata</taxon>
        <taxon>Craniata</taxon>
        <taxon>Vertebrata</taxon>
        <taxon>Euteleostomi</taxon>
        <taxon>Archelosauria</taxon>
        <taxon>Testudinata</taxon>
        <taxon>Testudines</taxon>
        <taxon>Cryptodira</taxon>
        <taxon>Durocryptodira</taxon>
        <taxon>Testudinoidea</taxon>
        <taxon>Testudinidae</taxon>
        <taxon>Chelonoidis</taxon>
    </lineage>
</organism>
<proteinExistence type="predicted"/>
<evidence type="ECO:0000259" key="1">
    <source>
        <dbReference type="Pfam" id="PF06668"/>
    </source>
</evidence>
<dbReference type="Ensembl" id="ENSCABT00000016876.1">
    <property type="protein sequence ID" value="ENSCABP00000015398.1"/>
    <property type="gene ID" value="ENSCABG00000011494.1"/>
</dbReference>
<dbReference type="GO" id="GO:0030212">
    <property type="term" value="P:hyaluronan metabolic process"/>
    <property type="evidence" value="ECO:0007669"/>
    <property type="project" value="InterPro"/>
</dbReference>
<accession>A0A8C0H0K9</accession>
<dbReference type="OMA" id="CFNINDV"/>
<feature type="domain" description="Inter-alpha-trypsin inhibitor heavy chain C-terminal" evidence="1">
    <location>
        <begin position="65"/>
        <end position="240"/>
    </location>
</feature>
<evidence type="ECO:0000313" key="3">
    <source>
        <dbReference type="Proteomes" id="UP000694404"/>
    </source>
</evidence>
<evidence type="ECO:0000313" key="2">
    <source>
        <dbReference type="Ensembl" id="ENSCABP00000015398.1"/>
    </source>
</evidence>
<dbReference type="InterPro" id="IPR050934">
    <property type="entry name" value="ITIH"/>
</dbReference>
<dbReference type="Pfam" id="PF06668">
    <property type="entry name" value="ITI_HC_C"/>
    <property type="match status" value="1"/>
</dbReference>